<proteinExistence type="predicted"/>
<dbReference type="AlphaFoldDB" id="A0A6J1H3I0"/>
<dbReference type="Proteomes" id="UP000504609">
    <property type="component" value="Unplaced"/>
</dbReference>
<name>A0A6J1H3I0_CUCMO</name>
<dbReference type="InterPro" id="IPR058719">
    <property type="entry name" value="WHD_LYAR"/>
</dbReference>
<dbReference type="GeneID" id="111459773"/>
<organism evidence="5 6">
    <name type="scientific">Cucurbita moschata</name>
    <name type="common">Winter crookneck squash</name>
    <name type="synonym">Cucurbita pepo var. moschata</name>
    <dbReference type="NCBI Taxonomy" id="3662"/>
    <lineage>
        <taxon>Eukaryota</taxon>
        <taxon>Viridiplantae</taxon>
        <taxon>Streptophyta</taxon>
        <taxon>Embryophyta</taxon>
        <taxon>Tracheophyta</taxon>
        <taxon>Spermatophyta</taxon>
        <taxon>Magnoliopsida</taxon>
        <taxon>eudicotyledons</taxon>
        <taxon>Gunneridae</taxon>
        <taxon>Pentapetalae</taxon>
        <taxon>rosids</taxon>
        <taxon>fabids</taxon>
        <taxon>Cucurbitales</taxon>
        <taxon>Cucurbitaceae</taxon>
        <taxon>Cucurbiteae</taxon>
        <taxon>Cucurbita</taxon>
    </lineage>
</organism>
<dbReference type="Pfam" id="PF01585">
    <property type="entry name" value="G-patch"/>
    <property type="match status" value="1"/>
</dbReference>
<evidence type="ECO:0000313" key="6">
    <source>
        <dbReference type="RefSeq" id="XP_022958593.1"/>
    </source>
</evidence>
<dbReference type="InterPro" id="IPR000467">
    <property type="entry name" value="G_patch_dom"/>
</dbReference>
<evidence type="ECO:0000313" key="5">
    <source>
        <dbReference type="Proteomes" id="UP000504609"/>
    </source>
</evidence>
<keyword evidence="5" id="KW-1185">Reference proteome</keyword>
<dbReference type="GO" id="GO:0005730">
    <property type="term" value="C:nucleolus"/>
    <property type="evidence" value="ECO:0007669"/>
    <property type="project" value="TreeGrafter"/>
</dbReference>
<dbReference type="PANTHER" id="PTHR23149">
    <property type="entry name" value="G PATCH DOMAIN CONTAINING PROTEIN"/>
    <property type="match status" value="1"/>
</dbReference>
<accession>A0A6J1H3I0</accession>
<sequence length="362" mass="40405">MAAPEAPLCYVGVARQSAAFRLMKQMGWEEGEGLGKDKQGIKGHVRVKNKQDTAGIGTEKQNSWAFDTTQFDNILKRLKVQAVQNTEEAAKKDGTSVETVDDDQDLVVKATRPQGRYKRRERGKLVNAYSSKDLEGILAKKVEELPETCPNAVTELESSEESEIEVIAIEENTVTISPDWWGYKYGFISGGFLGAESKRRKSLQTNNERTAFHEDDQENLYKLVQDKSTTGKQGLGIKSRPKKIAGCYFEGKKTSFDESDDEDSGDAAPPPMKRKYDDSFSTQKSDGQEKVKLRKLCKTILGQAPGECLKLKQLKSFIDERSASVFANCSSRKDALAYLKQKLESSGKFLVEGKRVTLRSKE</sequence>
<dbReference type="SMART" id="SM00443">
    <property type="entry name" value="G_patch"/>
    <property type="match status" value="1"/>
</dbReference>
<evidence type="ECO:0000256" key="1">
    <source>
        <dbReference type="ARBA" id="ARBA00004123"/>
    </source>
</evidence>
<dbReference type="KEGG" id="cmos:111459773"/>
<evidence type="ECO:0000256" key="3">
    <source>
        <dbReference type="SAM" id="MobiDB-lite"/>
    </source>
</evidence>
<dbReference type="PROSITE" id="PS50174">
    <property type="entry name" value="G_PATCH"/>
    <property type="match status" value="1"/>
</dbReference>
<protein>
    <submittedName>
        <fullName evidence="6">PIN2/TERF1-interacting telomerase inhibitor 1</fullName>
    </submittedName>
</protein>
<dbReference type="GO" id="GO:0003676">
    <property type="term" value="F:nucleic acid binding"/>
    <property type="evidence" value="ECO:0007669"/>
    <property type="project" value="InterPro"/>
</dbReference>
<keyword evidence="2" id="KW-0539">Nucleus</keyword>
<evidence type="ECO:0000259" key="4">
    <source>
        <dbReference type="PROSITE" id="PS50174"/>
    </source>
</evidence>
<evidence type="ECO:0000256" key="2">
    <source>
        <dbReference type="ARBA" id="ARBA00023242"/>
    </source>
</evidence>
<dbReference type="Pfam" id="PF25879">
    <property type="entry name" value="WHD_LYAR"/>
    <property type="match status" value="1"/>
</dbReference>
<dbReference type="PANTHER" id="PTHR23149:SF9">
    <property type="entry name" value="G PATCH DOMAIN-CONTAINING PROTEIN 4"/>
    <property type="match status" value="1"/>
</dbReference>
<feature type="region of interest" description="Disordered" evidence="3">
    <location>
        <begin position="255"/>
        <end position="288"/>
    </location>
</feature>
<reference evidence="6" key="1">
    <citation type="submission" date="2025-08" db="UniProtKB">
        <authorList>
            <consortium name="RefSeq"/>
        </authorList>
    </citation>
    <scope>IDENTIFICATION</scope>
    <source>
        <tissue evidence="6">Young leaves</tissue>
    </source>
</reference>
<feature type="domain" description="G-patch" evidence="4">
    <location>
        <begin position="15"/>
        <end position="61"/>
    </location>
</feature>
<gene>
    <name evidence="6" type="primary">LOC111459773</name>
</gene>
<comment type="subcellular location">
    <subcellularLocation>
        <location evidence="1">Nucleus</location>
    </subcellularLocation>
</comment>
<dbReference type="InterPro" id="IPR050656">
    <property type="entry name" value="PINX1"/>
</dbReference>
<dbReference type="RefSeq" id="XP_022958593.1">
    <property type="nucleotide sequence ID" value="XM_023102825.1"/>
</dbReference>